<organism evidence="2 3">
    <name type="scientific">Trichoderma ghanense</name>
    <dbReference type="NCBI Taxonomy" id="65468"/>
    <lineage>
        <taxon>Eukaryota</taxon>
        <taxon>Fungi</taxon>
        <taxon>Dikarya</taxon>
        <taxon>Ascomycota</taxon>
        <taxon>Pezizomycotina</taxon>
        <taxon>Sordariomycetes</taxon>
        <taxon>Hypocreomycetidae</taxon>
        <taxon>Hypocreales</taxon>
        <taxon>Hypocreaceae</taxon>
        <taxon>Trichoderma</taxon>
    </lineage>
</organism>
<evidence type="ECO:0008006" key="4">
    <source>
        <dbReference type="Google" id="ProtNLM"/>
    </source>
</evidence>
<keyword evidence="3" id="KW-1185">Reference proteome</keyword>
<gene>
    <name evidence="2" type="ORF">CCMA1212_001369</name>
</gene>
<protein>
    <recommendedName>
        <fullName evidence="4">F-box domain-containing protein</fullName>
    </recommendedName>
</protein>
<evidence type="ECO:0000313" key="3">
    <source>
        <dbReference type="Proteomes" id="UP001642720"/>
    </source>
</evidence>
<evidence type="ECO:0000313" key="2">
    <source>
        <dbReference type="EMBL" id="TFB05931.1"/>
    </source>
</evidence>
<reference evidence="2 3" key="1">
    <citation type="submission" date="2018-01" db="EMBL/GenBank/DDBJ databases">
        <title>Genome characterization of the sugarcane-associated fungus Trichoderma ghanense CCMA-1212 and their application in lignocelulose bioconversion.</title>
        <authorList>
            <person name="Steindorff A.S."/>
            <person name="Mendes T.D."/>
            <person name="Vilela E.S.D."/>
            <person name="Rodrigues D.S."/>
            <person name="Formighieri E.F."/>
            <person name="Melo I.S."/>
            <person name="Favaro L.C.L."/>
        </authorList>
    </citation>
    <scope>NUCLEOTIDE SEQUENCE [LARGE SCALE GENOMIC DNA]</scope>
    <source>
        <strain evidence="2 3">CCMA-1212</strain>
    </source>
</reference>
<feature type="region of interest" description="Disordered" evidence="1">
    <location>
        <begin position="444"/>
        <end position="508"/>
    </location>
</feature>
<dbReference type="RefSeq" id="XP_073562132.1">
    <property type="nucleotide sequence ID" value="XM_073698799.1"/>
</dbReference>
<name>A0ABY2HCK9_9HYPO</name>
<accession>A0ABY2HCK9</accession>
<proteinExistence type="predicted"/>
<dbReference type="GeneID" id="300573249"/>
<dbReference type="EMBL" id="PPTA01000002">
    <property type="protein sequence ID" value="TFB05931.1"/>
    <property type="molecule type" value="Genomic_DNA"/>
</dbReference>
<dbReference type="Proteomes" id="UP001642720">
    <property type="component" value="Unassembled WGS sequence"/>
</dbReference>
<feature type="compositionally biased region" description="Acidic residues" evidence="1">
    <location>
        <begin position="463"/>
        <end position="493"/>
    </location>
</feature>
<evidence type="ECO:0000256" key="1">
    <source>
        <dbReference type="SAM" id="MobiDB-lite"/>
    </source>
</evidence>
<sequence length="508" mass="57225">MASPTGLLALPPEIILYICHMLIPYQTDRPSNYSPKQLAFFSRTCKQVNQIATPVLYSRFIAPPSMPVCLKFLTSVCRHPELGEFVQQLSFRFCSGPMERIDHHAIYFEAAARLGVELGSRPRAHPFQTLTQLIMGHTPNVRTINVFADQFILTPNTSSTVMDQLAKKRMYLWKMERLVVQHFYATSVPIEHYAPIVILSPRLRQLVVEPSSPLEHPWKQPSDLPYLSAVRRLILNLGSLDRDQMRRIVHACGPLELFEHVYSMVCFGSRPSVTPAEMVQILQRHAGTLLGLKLDLVWRNRETPVAFYAGNLCMEGEQIQSLKAFSCLEELELDGSCFLFPDRNDEYYHEYVFTQLLPSSIRIFEITVALPGTVENLRTLAQSASQFPYLERVRMENELLCPTLMHNVFFIWQDVTAVERMMRKAGIYFVNKCSLIGIPPTPSPSIGDATDTESAYFESSDFGPDESDDDGSDADGSGDDESDVDVDDIDMPDAEGLNANGSDADTAP</sequence>
<comment type="caution">
    <text evidence="2">The sequence shown here is derived from an EMBL/GenBank/DDBJ whole genome shotgun (WGS) entry which is preliminary data.</text>
</comment>
<feature type="compositionally biased region" description="Polar residues" evidence="1">
    <location>
        <begin position="499"/>
        <end position="508"/>
    </location>
</feature>